<dbReference type="OrthoDB" id="550575at2759"/>
<evidence type="ECO:0000259" key="1">
    <source>
        <dbReference type="PROSITE" id="PS50181"/>
    </source>
</evidence>
<dbReference type="SMART" id="SM00367">
    <property type="entry name" value="LRR_CC"/>
    <property type="match status" value="3"/>
</dbReference>
<dbReference type="Gene3D" id="3.80.10.10">
    <property type="entry name" value="Ribonuclease Inhibitor"/>
    <property type="match status" value="2"/>
</dbReference>
<dbReference type="SUPFAM" id="SSF81383">
    <property type="entry name" value="F-box domain"/>
    <property type="match status" value="1"/>
</dbReference>
<dbReference type="SUPFAM" id="SSF52047">
    <property type="entry name" value="RNI-like"/>
    <property type="match status" value="1"/>
</dbReference>
<dbReference type="InterPro" id="IPR032675">
    <property type="entry name" value="LRR_dom_sf"/>
</dbReference>
<evidence type="ECO:0000313" key="3">
    <source>
        <dbReference type="Proteomes" id="UP000193560"/>
    </source>
</evidence>
<dbReference type="Pfam" id="PF12937">
    <property type="entry name" value="F-box-like"/>
    <property type="match status" value="1"/>
</dbReference>
<comment type="caution">
    <text evidence="2">The sequence shown here is derived from an EMBL/GenBank/DDBJ whole genome shotgun (WGS) entry which is preliminary data.</text>
</comment>
<protein>
    <recommendedName>
        <fullName evidence="1">F-box domain-containing protein</fullName>
    </recommendedName>
</protein>
<evidence type="ECO:0000313" key="2">
    <source>
        <dbReference type="EMBL" id="ORZ11425.1"/>
    </source>
</evidence>
<organism evidence="2 3">
    <name type="scientific">Absidia repens</name>
    <dbReference type="NCBI Taxonomy" id="90262"/>
    <lineage>
        <taxon>Eukaryota</taxon>
        <taxon>Fungi</taxon>
        <taxon>Fungi incertae sedis</taxon>
        <taxon>Mucoromycota</taxon>
        <taxon>Mucoromycotina</taxon>
        <taxon>Mucoromycetes</taxon>
        <taxon>Mucorales</taxon>
        <taxon>Cunninghamellaceae</taxon>
        <taxon>Absidia</taxon>
    </lineage>
</organism>
<dbReference type="GO" id="GO:0019005">
    <property type="term" value="C:SCF ubiquitin ligase complex"/>
    <property type="evidence" value="ECO:0007669"/>
    <property type="project" value="TreeGrafter"/>
</dbReference>
<name>A0A1X2I9L0_9FUNG</name>
<dbReference type="InterPro" id="IPR001810">
    <property type="entry name" value="F-box_dom"/>
</dbReference>
<dbReference type="Proteomes" id="UP000193560">
    <property type="component" value="Unassembled WGS sequence"/>
</dbReference>
<dbReference type="PROSITE" id="PS50181">
    <property type="entry name" value="FBOX"/>
    <property type="match status" value="1"/>
</dbReference>
<dbReference type="STRING" id="90262.A0A1X2I9L0"/>
<proteinExistence type="predicted"/>
<dbReference type="InterPro" id="IPR006553">
    <property type="entry name" value="Leu-rich_rpt_Cys-con_subtyp"/>
</dbReference>
<keyword evidence="3" id="KW-1185">Reference proteome</keyword>
<dbReference type="PANTHER" id="PTHR13318:SF190">
    <property type="entry name" value="PARTNER OF PAIRED, ISOFORM B"/>
    <property type="match status" value="1"/>
</dbReference>
<dbReference type="AlphaFoldDB" id="A0A1X2I9L0"/>
<accession>A0A1X2I9L0</accession>
<feature type="domain" description="F-box" evidence="1">
    <location>
        <begin position="1"/>
        <end position="46"/>
    </location>
</feature>
<sequence>MTRLGRLPNEIILLILRGFTRQELYECALVNRSFHSVTTPLLWATITLVTKDHAAILDDHLPLLGQYVRSFDVMGSYATDDTLLYFLEQIPLLQHLSLFSGSRITDISILLVPCYCRHLTSLYLVNTNGITQLSFEAIGQHCRHLRNFGLQEQAQGSSSSLSPSLFAALECCPLEKLSLGYFHDDTNWACLEKGMADLSRMSDLTHFALWNAPPSFVHCLLTTVRWPKLTQLAINGLPGVDLDEYAVNNDSVNIDCFGEFLQAHPHLSGLDLRGSKITYHLLSIISACLPELTNINLSHCTSVSYDGVYELVTRCPCLTSVHLMFCGLSSGMFPNLLDTQLDNEFQLNKKAINEIAGKSPAYDDYDEDDVDTQIRGKHWSAMFGTLR</sequence>
<reference evidence="2 3" key="1">
    <citation type="submission" date="2016-07" db="EMBL/GenBank/DDBJ databases">
        <title>Pervasive Adenine N6-methylation of Active Genes in Fungi.</title>
        <authorList>
            <consortium name="DOE Joint Genome Institute"/>
            <person name="Mondo S.J."/>
            <person name="Dannebaum R.O."/>
            <person name="Kuo R.C."/>
            <person name="Labutti K."/>
            <person name="Haridas S."/>
            <person name="Kuo A."/>
            <person name="Salamov A."/>
            <person name="Ahrendt S.R."/>
            <person name="Lipzen A."/>
            <person name="Sullivan W."/>
            <person name="Andreopoulos W.B."/>
            <person name="Clum A."/>
            <person name="Lindquist E."/>
            <person name="Daum C."/>
            <person name="Ramamoorthy G.K."/>
            <person name="Gryganskyi A."/>
            <person name="Culley D."/>
            <person name="Magnuson J.K."/>
            <person name="James T.Y."/>
            <person name="O'Malley M.A."/>
            <person name="Stajich J.E."/>
            <person name="Spatafora J.W."/>
            <person name="Visel A."/>
            <person name="Grigoriev I.V."/>
        </authorList>
    </citation>
    <scope>NUCLEOTIDE SEQUENCE [LARGE SCALE GENOMIC DNA]</scope>
    <source>
        <strain evidence="2 3">NRRL 1336</strain>
    </source>
</reference>
<dbReference type="GO" id="GO:0031146">
    <property type="term" value="P:SCF-dependent proteasomal ubiquitin-dependent protein catabolic process"/>
    <property type="evidence" value="ECO:0007669"/>
    <property type="project" value="TreeGrafter"/>
</dbReference>
<dbReference type="InterPro" id="IPR036047">
    <property type="entry name" value="F-box-like_dom_sf"/>
</dbReference>
<gene>
    <name evidence="2" type="ORF">BCR42DRAFT_421111</name>
</gene>
<dbReference type="PANTHER" id="PTHR13318">
    <property type="entry name" value="PARTNER OF PAIRED, ISOFORM B-RELATED"/>
    <property type="match status" value="1"/>
</dbReference>
<dbReference type="EMBL" id="MCGE01000021">
    <property type="protein sequence ID" value="ORZ11425.1"/>
    <property type="molecule type" value="Genomic_DNA"/>
</dbReference>